<dbReference type="InterPro" id="IPR004258">
    <property type="entry name" value="DBL"/>
</dbReference>
<feature type="domain" description="Duffy-binding-like" evidence="3">
    <location>
        <begin position="2393"/>
        <end position="2538"/>
    </location>
</feature>
<name>I2CIX6_PLAFA</name>
<feature type="transmembrane region" description="Helical" evidence="2">
    <location>
        <begin position="2672"/>
        <end position="2693"/>
    </location>
</feature>
<evidence type="ECO:0000256" key="1">
    <source>
        <dbReference type="SAM" id="MobiDB-lite"/>
    </source>
</evidence>
<dbReference type="VEuPathDB" id="PlasmoDB:PfIT_070017000"/>
<dbReference type="VEuPathDB" id="PlasmoDB:PfTG01_000043000"/>
<dbReference type="VEuPathDB" id="PlasmoDB:PfGN01_100005900"/>
<dbReference type="VEuPathDB" id="PlasmoDB:PfTG01_000049800"/>
<dbReference type="VEuPathDB" id="PlasmoDB:PfKH01_050005600"/>
<dbReference type="Pfam" id="PF21807">
    <property type="entry name" value="PfEMP1_CIDRalpha1_dom"/>
    <property type="match status" value="1"/>
</dbReference>
<dbReference type="VEuPathDB" id="PlasmoDB:PfDd2_070016300"/>
<evidence type="ECO:0000256" key="2">
    <source>
        <dbReference type="SAM" id="Phobius"/>
    </source>
</evidence>
<evidence type="ECO:0000259" key="3">
    <source>
        <dbReference type="Pfam" id="PF03011"/>
    </source>
</evidence>
<feature type="compositionally biased region" description="Polar residues" evidence="1">
    <location>
        <begin position="2604"/>
        <end position="2616"/>
    </location>
</feature>
<dbReference type="FunFam" id="1.20.58.1930:FF:000001">
    <property type="entry name" value="Erythrocyte membrane protein 1, PfEMP1"/>
    <property type="match status" value="1"/>
</dbReference>
<evidence type="ECO:0000259" key="7">
    <source>
        <dbReference type="Pfam" id="PF21807"/>
    </source>
</evidence>
<dbReference type="VEuPathDB" id="PlasmoDB:PfKH02_070035100"/>
<feature type="compositionally biased region" description="Low complexity" evidence="1">
    <location>
        <begin position="12"/>
        <end position="39"/>
    </location>
</feature>
<feature type="region of interest" description="Disordered" evidence="1">
    <location>
        <begin position="824"/>
        <end position="848"/>
    </location>
</feature>
<dbReference type="PANTHER" id="PTHR21713">
    <property type="entry name" value="NASCENT POLYPEPTIDE ASSOCIATED COMPLEX ALPHA SUBUNIT-RELATED"/>
    <property type="match status" value="1"/>
</dbReference>
<feature type="non-terminal residue" evidence="9">
    <location>
        <position position="2694"/>
    </location>
</feature>
<feature type="compositionally biased region" description="Basic and acidic residues" evidence="1">
    <location>
        <begin position="2530"/>
        <end position="2541"/>
    </location>
</feature>
<feature type="domain" description="Duffy-binding-like" evidence="8">
    <location>
        <begin position="373"/>
        <end position="528"/>
    </location>
</feature>
<dbReference type="Gene3D" id="1.20.58.830">
    <property type="match status" value="4"/>
</dbReference>
<organism evidence="9">
    <name type="scientific">Plasmodium falciparum</name>
    <name type="common">malaria parasite P. falciparum</name>
    <dbReference type="NCBI Taxonomy" id="5833"/>
    <lineage>
        <taxon>Eukaryota</taxon>
        <taxon>Sar</taxon>
        <taxon>Alveolata</taxon>
        <taxon>Apicomplexa</taxon>
        <taxon>Aconoidasida</taxon>
        <taxon>Haemosporida</taxon>
        <taxon>Plasmodiidae</taxon>
        <taxon>Plasmodium</taxon>
        <taxon>Plasmodium (Laverania)</taxon>
    </lineage>
</organism>
<dbReference type="EMBL" id="JQ691646">
    <property type="protein sequence ID" value="AFJ66676.2"/>
    <property type="molecule type" value="Genomic_DNA"/>
</dbReference>
<dbReference type="InterPro" id="IPR041480">
    <property type="entry name" value="CIDR1_gamma"/>
</dbReference>
<dbReference type="VEuPathDB" id="PlasmoDB:PfSN01_000012700"/>
<feature type="domain" description="Duffy-antigen binding" evidence="4">
    <location>
        <begin position="1316"/>
        <end position="1556"/>
    </location>
</feature>
<accession>I2CIX6</accession>
<reference evidence="9" key="2">
    <citation type="submission" date="2016-05" db="EMBL/GenBank/DDBJ databases">
        <authorList>
            <person name="Lavstsen T."/>
            <person name="Jespersen J.S."/>
        </authorList>
    </citation>
    <scope>NUCLEOTIDE SEQUENCE</scope>
    <source>
        <strain evidence="9">BT1983</strain>
    </source>
</reference>
<proteinExistence type="predicted"/>
<evidence type="ECO:0000259" key="8">
    <source>
        <dbReference type="Pfam" id="PF22672"/>
    </source>
</evidence>
<feature type="domain" description="PfEMP1 CIDRalpha1" evidence="7">
    <location>
        <begin position="571"/>
        <end position="620"/>
    </location>
</feature>
<feature type="compositionally biased region" description="Basic and acidic residues" evidence="1">
    <location>
        <begin position="1624"/>
        <end position="1640"/>
    </location>
</feature>
<dbReference type="VEuPathDB" id="PlasmoDB:PfDd2_120046200"/>
<evidence type="ECO:0000259" key="4">
    <source>
        <dbReference type="Pfam" id="PF05424"/>
    </source>
</evidence>
<feature type="compositionally biased region" description="Basic and acidic residues" evidence="1">
    <location>
        <begin position="1916"/>
        <end position="1926"/>
    </location>
</feature>
<dbReference type="GO" id="GO:0005854">
    <property type="term" value="C:nascent polypeptide-associated complex"/>
    <property type="evidence" value="ECO:0007669"/>
    <property type="project" value="InterPro"/>
</dbReference>
<dbReference type="VEuPathDB" id="PlasmoDB:PfGN01_090042900"/>
<feature type="region of interest" description="Disordered" evidence="1">
    <location>
        <begin position="781"/>
        <end position="800"/>
    </location>
</feature>
<evidence type="ECO:0000259" key="6">
    <source>
        <dbReference type="Pfam" id="PF18562"/>
    </source>
</evidence>
<dbReference type="SUPFAM" id="SSF140924">
    <property type="entry name" value="Duffy binding domain-like"/>
    <property type="match status" value="6"/>
</dbReference>
<dbReference type="GO" id="GO:0016020">
    <property type="term" value="C:membrane"/>
    <property type="evidence" value="ECO:0007669"/>
    <property type="project" value="InterPro"/>
</dbReference>
<feature type="region of interest" description="Disordered" evidence="1">
    <location>
        <begin position="1613"/>
        <end position="1781"/>
    </location>
</feature>
<feature type="compositionally biased region" description="Basic and acidic residues" evidence="1">
    <location>
        <begin position="2585"/>
        <end position="2602"/>
    </location>
</feature>
<dbReference type="InterPro" id="IPR016641">
    <property type="entry name" value="EGD2/NACA0like"/>
</dbReference>
<keyword evidence="2" id="KW-0472">Membrane</keyword>
<dbReference type="VEuPathDB" id="PlasmoDB:PfKH02_030005900"/>
<feature type="domain" description="Plasmodium falciparum erythrocyte membrane protein-1 N-terminal segment" evidence="5">
    <location>
        <begin position="82"/>
        <end position="119"/>
    </location>
</feature>
<dbReference type="VEuPathDB" id="PlasmoDB:PfML01_080006200"/>
<dbReference type="VEuPathDB" id="PlasmoDB:PfCD01_060005500"/>
<dbReference type="VEuPathDB" id="PlasmoDB:PfNF135_010005000"/>
<dbReference type="VEuPathDB" id="PlasmoDB:PF3D7_0800300"/>
<gene>
    <name evidence="9" type="primary">var</name>
</gene>
<feature type="domain" description="Cysteine-rich interdomain region 1 gamma" evidence="6">
    <location>
        <begin position="2326"/>
        <end position="2375"/>
    </location>
</feature>
<dbReference type="VEuPathDB" id="PlasmoDB:PfCD01_100005600"/>
<dbReference type="Gene3D" id="1.20.1310.20">
    <property type="entry name" value="Duffy-antigen binding domain"/>
    <property type="match status" value="4"/>
</dbReference>
<dbReference type="Pfam" id="PF22672">
    <property type="entry name" value="DBL_C"/>
    <property type="match status" value="2"/>
</dbReference>
<dbReference type="InterPro" id="IPR042202">
    <property type="entry name" value="Duffy-ag-bd_sf"/>
</dbReference>
<dbReference type="VEuPathDB" id="PlasmoDB:PfML01_040005600"/>
<sequence length="2694" mass="306284">MAPTNRGGRGRGAAASSGGRGRGAAASSGGRGRGAAASSGGRGRGGGRGGGRGRGVRQVEIRKVVVRRRRRGRGGEDIDERSAKEVLDEFGQQVYEEKVKNDGEAQTYKEALKGNLQYANGYILETLGTNKTCDLVNKYISGGDARGERHPCGNATGKKDELERFSNTLGGQCTNEKIKGNKYIKGKDVGACAPYRRLHLCHHNLETINNTTSTTHKLLAEVCYAAIHEGESLVKQYEEYIKKNCDFNTNLCTVLERSFADIGDIIRGKDLYLDHEPGKQHLEERLERIFANIQNKNEKLKDLPLDEVREYWWELNRDQVWKAITCGATMKDISSKNIRDAKMILFHYNCGHHNDKAQTYLDYVPQYLRWFEEWSEEFCRKRNNKLKLAKEACRNDEQKLYCSQNGYDCTKRIKKGDSCSRESNCTGCSNKCVDYDFWLEKQQNEFNMQKDKYDKEINGNNSLQNNKNNSIDKKYHYEFYKNFRKKGYNSLDKFLKLLNNGRYCKEGVKGESPIDFTITGDKDAFYRSKYCQPCPDCVVYCEGGECKENKGDDHCRSKIIEKIRQGEKPIEIEVLYSGKGQGLITEKLSSFCSNPENKNDTNYQNWKCYNKNSEYNKCEMISWLYQDPKEYNLMLSVECFHSWAKNLLIDTIRWEHQLKNCINNTNVTDCTSKCIKNCECYEAWINRKKDEWKKLKEVLNKKDKNSDNYYNKLKDVFDRFLFQVMFALDQDEKGKWDQFRKDLEKKFGPSVESAGTANSQDAIEFLLDHLKDNATTCKDNNSNEACDPSKKVKTNPCGKKNNGGKLVRVKRLAEMMQRYARKQLEKRGGESNLKGDASKGKYKHGGPESDFKENLCKIDARHSNRNQVYSDQPCYGKGTGTGINTRFEIGTVWQPDPQHMRVGHEDVIMPPRRRHMCTSNLEFLQTKDSPLNSDDGKLVNNSFLGDVLLSAKYEAQNIIDMYKDKNKLSSPNDLTNPKHQETICRAIRYSFADLGDIIRGRDIWDKENGMVKLRGYLQTIFGKIQEKVPGKYDGDTDHKLLRSDWWEANRHQVWRAMKCATKKDNIETCKGIPIEDYIPQRLRWMTEFAEWYCKVQKEEYDKLVTGCTQCKFQGCTSDDDKCEMCTNACKKYGENIKTWENQWKKIKDKYKTLYDKATKNGETSGTPNEKDKDVVVFLKQLLPRNSAAARVRVKRADGSSATRVTATTPNTLYSSAAGYIHQELPHMQCKGQTRFCAEKQPEYAFKEPPDGYDEACKCDKNLPKPPEKKEEIKKACEIVENLIRKNDGNDLNGMCNPKNYNGWKCKASNVHSDHVGACMPPRRQKLCIYFLANPTQKPYINTKVNLRDAFIKSAAAETFRSWHHYKSKNSDEKLQKQLESGEIPEDFKRQMFYTFGDYRDLCLGKDIGNDSGKDISGTVTTILNSDKVSETKTTPLNWWNEHKEAIWKGMLCGLSHASGNKETVRTQLTSSQRHYEYDLVKFSGSDNPLTLETFAQRPQFLRWFTEWGDEFCRERKKKEDDVKSKCTSDYEGCKNKKTNGGNCVTACKEYKDYIGQKKVEYTKQKGKFDAEKITDKEGYEGYAHKEAPEYLKKKCLDDTCNCMQKVKDTRNYWDKPNKTYTNSDLEKKCECKPPQEDRSPARALKPRGPTEEVEASSEDVEDDEDDEDGDEDDDAEEDDGEEEDAEGEVGEEEDEDDDEDSGSEDEVEEEEEKEEKEEEEEEEEEKEEGSDNTQQEETEAETASTTETQPEASPTTEELPGPTATPVPELPGPPAPTTDTSVDACGIVNTLFTTTNALQDACKQKYDGKYYGWKCIPSGDNTRGSDTTGGSICVPPRRRRLYVTPLTKWASDETTKGSKSLKTSESPQGGESSQGSTTASTSSPSNPRAGDLLKAFVESAAIETFFAWHEFKEEKKREDIERKEADGNIGYVEENKETAEDPNGPQKQLKEGKIPEDFKRQMFYTLADYKDILFSGIKDEKSGDTACDKTNIVLLASGKENKEAMRKIQEKLKTFFSNSGNQSSTGGKNPGQTPDKWWDENAQPIWNGMIYALTYNTDSGEKKIEKDNEVYKKLWDEATKKPKTKTDGTYDYTTVTFEGGFNGESTSLSDFVTRPTFFRWLEEWGESFCRKQKHKLYIIKKECKVGENGYGRRRGNEITPKCSCYGEDCNDNISENTYDTVLTFYCPRCGKHCRSYKKWIEKKKTEFDEQENAYGEQQKKNCKKESESDKCTGNDKERCGIPEKECDTAAAFLQRLGPCSKNNSGEANIDFGDKTKTFGPATNCKPCPKFKVNCKNGNCDNTEGSNCKSNDSIGPTDIGNGRNSAEDIDMLVSDNSQKEFAPGLEACGGAGIFKGIKENKWKCGNVCGYNVCKPIKLDGKENGENQIIIIRALFKIWFEYFLEDYNKIKKKLKPCKKNGEGSPCIKDCDKICECVTKWIEEKRKEWDKIKKHYEKQNEKGDKYIKSSIKNFLEDSQHLTEFKNAIKPCDSLDQFKKSCGLYGTDSPEKKGGKDNDLVLCLIEKLEKEATSCKDKNSDKTQAKCENSTPLEDDDEPLEETEENQVEAPKICGDMKTQPTETESEETCDKAADEKVEQTVEKPETNMVTENASDTESTGDNKGEDSVEPTPLSPSKEGNSEQTPILKPEEEAPAPSSTPAADPPQADEPFNRDILATTIPFGVALALGSIALFFIK</sequence>
<evidence type="ECO:0000259" key="5">
    <source>
        <dbReference type="Pfam" id="PF15447"/>
    </source>
</evidence>
<feature type="compositionally biased region" description="Acidic residues" evidence="1">
    <location>
        <begin position="2549"/>
        <end position="2563"/>
    </location>
</feature>
<dbReference type="Pfam" id="PF05424">
    <property type="entry name" value="Duffy_binding"/>
    <property type="match status" value="4"/>
</dbReference>
<dbReference type="VEuPathDB" id="PlasmoDB:PfSN01_130075300"/>
<feature type="domain" description="Duffy-antigen binding" evidence="4">
    <location>
        <begin position="1832"/>
        <end position="2073"/>
    </location>
</feature>
<dbReference type="VEuPathDB" id="PlasmoDB:PfNF166_020005800"/>
<feature type="compositionally biased region" description="Low complexity" evidence="1">
    <location>
        <begin position="1741"/>
        <end position="1752"/>
    </location>
</feature>
<feature type="region of interest" description="Disordered" evidence="1">
    <location>
        <begin position="2530"/>
        <end position="2669"/>
    </location>
</feature>
<feature type="compositionally biased region" description="Polar residues" evidence="1">
    <location>
        <begin position="2016"/>
        <end position="2032"/>
    </location>
</feature>
<feature type="region of interest" description="Disordered" evidence="1">
    <location>
        <begin position="2016"/>
        <end position="2035"/>
    </location>
</feature>
<dbReference type="VEuPathDB" id="PlasmoDB:PF3D7_0400400"/>
<keyword evidence="2" id="KW-1133">Transmembrane helix</keyword>
<dbReference type="InterPro" id="IPR049158">
    <property type="entry name" value="PfEMP1_CIDRalpha1_dom"/>
</dbReference>
<dbReference type="InterPro" id="IPR054595">
    <property type="entry name" value="DBL_C"/>
</dbReference>
<dbReference type="VEuPathDB" id="PlasmoDB:PfNF135_020005200"/>
<dbReference type="Pfam" id="PF18562">
    <property type="entry name" value="CIDR1_gamma"/>
    <property type="match status" value="1"/>
</dbReference>
<dbReference type="VEuPathDB" id="PlasmoDB:PfKE01_120046100"/>
<dbReference type="Pfam" id="PF15447">
    <property type="entry name" value="NTS"/>
    <property type="match status" value="1"/>
</dbReference>
<feature type="domain" description="Duffy-binding-like" evidence="8">
    <location>
        <begin position="2123"/>
        <end position="2280"/>
    </location>
</feature>
<feature type="compositionally biased region" description="Low complexity" evidence="1">
    <location>
        <begin position="1863"/>
        <end position="1885"/>
    </location>
</feature>
<dbReference type="VEuPathDB" id="PlasmoDB:PfNF166_090005000"/>
<feature type="compositionally biased region" description="Low complexity" evidence="1">
    <location>
        <begin position="2651"/>
        <end position="2662"/>
    </location>
</feature>
<dbReference type="VEuPathDB" id="PlasmoDB:PfNF135_120045200"/>
<feature type="domain" description="Duffy-antigen binding" evidence="4">
    <location>
        <begin position="907"/>
        <end position="1083"/>
    </location>
</feature>
<feature type="compositionally biased region" description="Acidic residues" evidence="1">
    <location>
        <begin position="1651"/>
        <end position="1740"/>
    </location>
</feature>
<dbReference type="VEuPathDB" id="PlasmoDB:Pf7G8_120045800"/>
<dbReference type="GO" id="GO:0046789">
    <property type="term" value="F:host cell surface receptor binding"/>
    <property type="evidence" value="ECO:0007669"/>
    <property type="project" value="InterPro"/>
</dbReference>
<evidence type="ECO:0000313" key="9">
    <source>
        <dbReference type="EMBL" id="AFJ66676.2"/>
    </source>
</evidence>
<feature type="domain" description="Duffy-antigen binding" evidence="4">
    <location>
        <begin position="190"/>
        <end position="369"/>
    </location>
</feature>
<dbReference type="InterPro" id="IPR029210">
    <property type="entry name" value="PfEMP1_NTS"/>
</dbReference>
<dbReference type="FunFam" id="1.20.58.1930:FF:000002">
    <property type="entry name" value="Erythrocyte membrane protein 1, PfEMP1"/>
    <property type="match status" value="1"/>
</dbReference>
<dbReference type="Gene3D" id="1.20.58.1930">
    <property type="match status" value="2"/>
</dbReference>
<reference evidence="9" key="1">
    <citation type="journal article" date="2012" name="Proc. Natl. Acad. Sci. U.S.A.">
        <title>Plasmodium falciparum erythrocyte membrane protein 1 domain cassettes 8 and 13 are associated with severe malaria in children.</title>
        <authorList>
            <person name="Lavstsen T."/>
            <person name="Turner L."/>
            <person name="Saguti F."/>
            <person name="Magistrado P."/>
            <person name="Rask T.S."/>
            <person name="Jespersen J.S."/>
            <person name="Wang C.W."/>
            <person name="Berger S.S."/>
            <person name="Baraka V."/>
            <person name="Marquard A.M."/>
            <person name="Seguin-Orlando A."/>
            <person name="Willerslev E."/>
            <person name="Gilbert M.T."/>
            <person name="Lusingu J."/>
            <person name="Theander T.G."/>
        </authorList>
    </citation>
    <scope>NUCLEOTIDE SEQUENCE</scope>
    <source>
        <strain evidence="9">BT1983</strain>
    </source>
</reference>
<dbReference type="VEuPathDB" id="PlasmoDB:PfCD01_130078400"/>
<feature type="region of interest" description="Disordered" evidence="1">
    <location>
        <begin position="1916"/>
        <end position="1952"/>
    </location>
</feature>
<feature type="compositionally biased region" description="Gly residues" evidence="1">
    <location>
        <begin position="40"/>
        <end position="53"/>
    </location>
</feature>
<feature type="region of interest" description="Disordered" evidence="1">
    <location>
        <begin position="1844"/>
        <end position="1890"/>
    </location>
</feature>
<dbReference type="VEuPathDB" id="PlasmoDB:PfGB4_070018000"/>
<feature type="compositionally biased region" description="Pro residues" evidence="1">
    <location>
        <begin position="1763"/>
        <end position="1776"/>
    </location>
</feature>
<dbReference type="VEuPathDB" id="PlasmoDB:PfNF54_040005900"/>
<dbReference type="VEuPathDB" id="PlasmoDB:Pf7G8-2_000389800"/>
<feature type="non-terminal residue" evidence="9">
    <location>
        <position position="1"/>
    </location>
</feature>
<feature type="domain" description="Duffy-binding-like" evidence="3">
    <location>
        <begin position="640"/>
        <end position="784"/>
    </location>
</feature>
<dbReference type="InterPro" id="IPR008602">
    <property type="entry name" value="Duffy-antigen-binding"/>
</dbReference>
<feature type="region of interest" description="Disordered" evidence="1">
    <location>
        <begin position="1"/>
        <end position="59"/>
    </location>
</feature>
<protein>
    <submittedName>
        <fullName evidence="9">EMP1</fullName>
    </submittedName>
</protein>
<dbReference type="Pfam" id="PF03011">
    <property type="entry name" value="PFEMP"/>
    <property type="match status" value="2"/>
</dbReference>
<keyword evidence="2" id="KW-0812">Transmembrane</keyword>